<keyword evidence="2" id="KW-1185">Reference proteome</keyword>
<reference evidence="1 2" key="1">
    <citation type="submission" date="2023-07" db="EMBL/GenBank/DDBJ databases">
        <title>Sequencing the genomes of 1000 actinobacteria strains.</title>
        <authorList>
            <person name="Klenk H.-P."/>
        </authorList>
    </citation>
    <scope>NUCLEOTIDE SEQUENCE [LARGE SCALE GENOMIC DNA]</scope>
    <source>
        <strain evidence="1 2">DSM 44710</strain>
    </source>
</reference>
<dbReference type="RefSeq" id="WP_306827339.1">
    <property type="nucleotide sequence ID" value="NZ_JAUSRA010000001.1"/>
</dbReference>
<evidence type="ECO:0000313" key="2">
    <source>
        <dbReference type="Proteomes" id="UP001240984"/>
    </source>
</evidence>
<gene>
    <name evidence="1" type="ORF">J2S43_000966</name>
</gene>
<sequence length="117" mass="12234">MFYSAVARLRAELVLLPGVPTLRVDVAGARKAAETRLYAALAGVVTAEQGADRFSTPTWPGFRPTRAGTSTSTAITRFGCRTSAVPGGRCVIPTSVIPMSRADRSGRGGERIGVGAR</sequence>
<proteinExistence type="predicted"/>
<dbReference type="EMBL" id="JAUSRA010000001">
    <property type="protein sequence ID" value="MDP9792454.1"/>
    <property type="molecule type" value="Genomic_DNA"/>
</dbReference>
<evidence type="ECO:0000313" key="1">
    <source>
        <dbReference type="EMBL" id="MDP9792454.1"/>
    </source>
</evidence>
<dbReference type="Proteomes" id="UP001240984">
    <property type="component" value="Unassembled WGS sequence"/>
</dbReference>
<comment type="caution">
    <text evidence="1">The sequence shown here is derived from an EMBL/GenBank/DDBJ whole genome shotgun (WGS) entry which is preliminary data.</text>
</comment>
<organism evidence="1 2">
    <name type="scientific">Catenuloplanes nepalensis</name>
    <dbReference type="NCBI Taxonomy" id="587533"/>
    <lineage>
        <taxon>Bacteria</taxon>
        <taxon>Bacillati</taxon>
        <taxon>Actinomycetota</taxon>
        <taxon>Actinomycetes</taxon>
        <taxon>Micromonosporales</taxon>
        <taxon>Micromonosporaceae</taxon>
        <taxon>Catenuloplanes</taxon>
    </lineage>
</organism>
<protein>
    <submittedName>
        <fullName evidence="1">Uncharacterized protein</fullName>
    </submittedName>
</protein>
<name>A0ABT9MM40_9ACTN</name>
<accession>A0ABT9MM40</accession>